<sequence length="95" mass="9994">MPSNQTATEIPTATGGIVHLTGRQTLRLMVAGRPAIELVMGISATDQVHIEGVSGSTTESMIHTLREYLRRHNGGASGQPTMPTSIPPLPPLGPE</sequence>
<feature type="region of interest" description="Disordered" evidence="1">
    <location>
        <begin position="72"/>
        <end position="95"/>
    </location>
</feature>
<dbReference type="AlphaFoldDB" id="A0A3N9WM62"/>
<keyword evidence="3" id="KW-1185">Reference proteome</keyword>
<comment type="caution">
    <text evidence="2">The sequence shown here is derived from an EMBL/GenBank/DDBJ whole genome shotgun (WGS) entry which is preliminary data.</text>
</comment>
<organism evidence="2 3">
    <name type="scientific">Micromonospora inaquosa</name>
    <dbReference type="NCBI Taxonomy" id="2203716"/>
    <lineage>
        <taxon>Bacteria</taxon>
        <taxon>Bacillati</taxon>
        <taxon>Actinomycetota</taxon>
        <taxon>Actinomycetes</taxon>
        <taxon>Micromonosporales</taxon>
        <taxon>Micromonosporaceae</taxon>
        <taxon>Micromonospora</taxon>
    </lineage>
</organism>
<dbReference type="EMBL" id="QGSZ01000217">
    <property type="protein sequence ID" value="RQX01884.1"/>
    <property type="molecule type" value="Genomic_DNA"/>
</dbReference>
<gene>
    <name evidence="2" type="ORF">DLJ59_16965</name>
</gene>
<evidence type="ECO:0000313" key="3">
    <source>
        <dbReference type="Proteomes" id="UP000282312"/>
    </source>
</evidence>
<proteinExistence type="predicted"/>
<evidence type="ECO:0000313" key="2">
    <source>
        <dbReference type="EMBL" id="RQX01884.1"/>
    </source>
</evidence>
<protein>
    <submittedName>
        <fullName evidence="2">Uncharacterized protein</fullName>
    </submittedName>
</protein>
<feature type="compositionally biased region" description="Pro residues" evidence="1">
    <location>
        <begin position="85"/>
        <end position="95"/>
    </location>
</feature>
<evidence type="ECO:0000256" key="1">
    <source>
        <dbReference type="SAM" id="MobiDB-lite"/>
    </source>
</evidence>
<reference evidence="2 3" key="1">
    <citation type="submission" date="2018-05" db="EMBL/GenBank/DDBJ databases">
        <title>Micromonospora from Atacama Desert.</title>
        <authorList>
            <person name="Carro L."/>
            <person name="Goodfellow M."/>
            <person name="Klenk H.-P."/>
        </authorList>
    </citation>
    <scope>NUCLEOTIDE SEQUENCE [LARGE SCALE GENOMIC DNA]</scope>
    <source>
        <strain evidence="2 3">LB39</strain>
    </source>
</reference>
<name>A0A3N9WM62_9ACTN</name>
<accession>A0A3N9WM62</accession>
<dbReference type="Proteomes" id="UP000282312">
    <property type="component" value="Unassembled WGS sequence"/>
</dbReference>